<dbReference type="OrthoDB" id="422540at2759"/>
<reference evidence="1" key="1">
    <citation type="submission" date="2014-05" db="EMBL/GenBank/DDBJ databases">
        <authorList>
            <person name="Chronopoulou M."/>
        </authorList>
    </citation>
    <scope>NUCLEOTIDE SEQUENCE</scope>
    <source>
        <tissue evidence="1">Whole organism</tissue>
    </source>
</reference>
<name>A0A0K2UH41_LEPSM</name>
<proteinExistence type="predicted"/>
<protein>
    <submittedName>
        <fullName evidence="1">Uncharacterized protein</fullName>
    </submittedName>
</protein>
<dbReference type="EMBL" id="HACA01020208">
    <property type="protein sequence ID" value="CDW37569.1"/>
    <property type="molecule type" value="Transcribed_RNA"/>
</dbReference>
<organism evidence="1">
    <name type="scientific">Lepeophtheirus salmonis</name>
    <name type="common">Salmon louse</name>
    <name type="synonym">Caligus salmonis</name>
    <dbReference type="NCBI Taxonomy" id="72036"/>
    <lineage>
        <taxon>Eukaryota</taxon>
        <taxon>Metazoa</taxon>
        <taxon>Ecdysozoa</taxon>
        <taxon>Arthropoda</taxon>
        <taxon>Crustacea</taxon>
        <taxon>Multicrustacea</taxon>
        <taxon>Hexanauplia</taxon>
        <taxon>Copepoda</taxon>
        <taxon>Siphonostomatoida</taxon>
        <taxon>Caligidae</taxon>
        <taxon>Lepeophtheirus</taxon>
    </lineage>
</organism>
<accession>A0A0K2UH41</accession>
<sequence>MKKGRIISIIEARRAGHSAKELISFFENPKSTVYGMIKAFDKGGKTERATHSTRSDKVRTKRFIAGLKRSIDTHPANC</sequence>
<evidence type="ECO:0000313" key="1">
    <source>
        <dbReference type="EMBL" id="CDW37569.1"/>
    </source>
</evidence>
<dbReference type="AlphaFoldDB" id="A0A0K2UH41"/>